<protein>
    <submittedName>
        <fullName evidence="1">Uncharacterized protein</fullName>
    </submittedName>
</protein>
<name>A0A4C1Y9M8_EUMVA</name>
<evidence type="ECO:0000313" key="2">
    <source>
        <dbReference type="Proteomes" id="UP000299102"/>
    </source>
</evidence>
<evidence type="ECO:0000313" key="1">
    <source>
        <dbReference type="EMBL" id="GBP71155.1"/>
    </source>
</evidence>
<proteinExistence type="predicted"/>
<dbReference type="AlphaFoldDB" id="A0A4C1Y9M8"/>
<organism evidence="1 2">
    <name type="scientific">Eumeta variegata</name>
    <name type="common">Bagworm moth</name>
    <name type="synonym">Eumeta japonica</name>
    <dbReference type="NCBI Taxonomy" id="151549"/>
    <lineage>
        <taxon>Eukaryota</taxon>
        <taxon>Metazoa</taxon>
        <taxon>Ecdysozoa</taxon>
        <taxon>Arthropoda</taxon>
        <taxon>Hexapoda</taxon>
        <taxon>Insecta</taxon>
        <taxon>Pterygota</taxon>
        <taxon>Neoptera</taxon>
        <taxon>Endopterygota</taxon>
        <taxon>Lepidoptera</taxon>
        <taxon>Glossata</taxon>
        <taxon>Ditrysia</taxon>
        <taxon>Tineoidea</taxon>
        <taxon>Psychidae</taxon>
        <taxon>Oiketicinae</taxon>
        <taxon>Eumeta</taxon>
    </lineage>
</organism>
<comment type="caution">
    <text evidence="1">The sequence shown here is derived from an EMBL/GenBank/DDBJ whole genome shotgun (WGS) entry which is preliminary data.</text>
</comment>
<sequence>MKQSIARYLFTGTLVETEESKERTDTTYARYCYLSSLTALNVTKLPDQQSARVAKPRAVEVVRRTAFHCVERRPGKDCKPPSAAGGQGTYITYIAIYRWRLMADLCPVAETNDQNNTSNRVTAPGGLFASNPTTKLHGARASWRRRRRRAPAAFAVTFPTDGAAALARRCPPRAAPA</sequence>
<accession>A0A4C1Y9M8</accession>
<reference evidence="1 2" key="1">
    <citation type="journal article" date="2019" name="Commun. Biol.">
        <title>The bagworm genome reveals a unique fibroin gene that provides high tensile strength.</title>
        <authorList>
            <person name="Kono N."/>
            <person name="Nakamura H."/>
            <person name="Ohtoshi R."/>
            <person name="Tomita M."/>
            <person name="Numata K."/>
            <person name="Arakawa K."/>
        </authorList>
    </citation>
    <scope>NUCLEOTIDE SEQUENCE [LARGE SCALE GENOMIC DNA]</scope>
</reference>
<keyword evidence="2" id="KW-1185">Reference proteome</keyword>
<dbReference type="EMBL" id="BGZK01001098">
    <property type="protein sequence ID" value="GBP71155.1"/>
    <property type="molecule type" value="Genomic_DNA"/>
</dbReference>
<gene>
    <name evidence="1" type="ORF">EVAR_37250_1</name>
</gene>
<dbReference type="Proteomes" id="UP000299102">
    <property type="component" value="Unassembled WGS sequence"/>
</dbReference>